<sequence>MLTNEERLSITHFLDVIGGDATSLVGPRGDEMPDELKKLLKTILDAVQSGQSISISTLPKEITTTAAASMLNVSRPTVMKYIRSGRLNARKVGSHHRLNSQEVLDLLEARKQEQRKAVFDLIDLEESFD</sequence>
<dbReference type="Pfam" id="PF12728">
    <property type="entry name" value="HTH_17"/>
    <property type="match status" value="1"/>
</dbReference>
<dbReference type="InterPro" id="IPR009061">
    <property type="entry name" value="DNA-bd_dom_put_sf"/>
</dbReference>
<dbReference type="EMBL" id="VOHM01000023">
    <property type="protein sequence ID" value="TWT23076.1"/>
    <property type="molecule type" value="Genomic_DNA"/>
</dbReference>
<accession>A0A5C5UAP2</accession>
<evidence type="ECO:0000313" key="2">
    <source>
        <dbReference type="EMBL" id="TWT23076.1"/>
    </source>
</evidence>
<dbReference type="InterPro" id="IPR010093">
    <property type="entry name" value="SinI_DNA-bd"/>
</dbReference>
<protein>
    <submittedName>
        <fullName evidence="2">Helix-turn-helix domain-containing protein</fullName>
    </submittedName>
</protein>
<proteinExistence type="predicted"/>
<reference evidence="2 3" key="1">
    <citation type="submission" date="2019-08" db="EMBL/GenBank/DDBJ databases">
        <authorList>
            <person name="Lei W."/>
        </authorList>
    </citation>
    <scope>NUCLEOTIDE SEQUENCE [LARGE SCALE GENOMIC DNA]</scope>
    <source>
        <strain evidence="2 3">CCUG 58627</strain>
    </source>
</reference>
<dbReference type="OrthoDB" id="26212at2"/>
<dbReference type="InterPro" id="IPR041657">
    <property type="entry name" value="HTH_17"/>
</dbReference>
<feature type="domain" description="Helix-turn-helix" evidence="1">
    <location>
        <begin position="63"/>
        <end position="110"/>
    </location>
</feature>
<dbReference type="Gene3D" id="1.10.1660.10">
    <property type="match status" value="1"/>
</dbReference>
<evidence type="ECO:0000259" key="1">
    <source>
        <dbReference type="Pfam" id="PF12728"/>
    </source>
</evidence>
<dbReference type="Proteomes" id="UP000320791">
    <property type="component" value="Unassembled WGS sequence"/>
</dbReference>
<gene>
    <name evidence="2" type="ORF">FRX94_10030</name>
</gene>
<organism evidence="2 3">
    <name type="scientific">Corynebacterium canis</name>
    <dbReference type="NCBI Taxonomy" id="679663"/>
    <lineage>
        <taxon>Bacteria</taxon>
        <taxon>Bacillati</taxon>
        <taxon>Actinomycetota</taxon>
        <taxon>Actinomycetes</taxon>
        <taxon>Mycobacteriales</taxon>
        <taxon>Corynebacteriaceae</taxon>
        <taxon>Corynebacterium</taxon>
    </lineage>
</organism>
<comment type="caution">
    <text evidence="2">The sequence shown here is derived from an EMBL/GenBank/DDBJ whole genome shotgun (WGS) entry which is preliminary data.</text>
</comment>
<evidence type="ECO:0000313" key="3">
    <source>
        <dbReference type="Proteomes" id="UP000320791"/>
    </source>
</evidence>
<keyword evidence="3" id="KW-1185">Reference proteome</keyword>
<dbReference type="GO" id="GO:0003677">
    <property type="term" value="F:DNA binding"/>
    <property type="evidence" value="ECO:0007669"/>
    <property type="project" value="InterPro"/>
</dbReference>
<dbReference type="AlphaFoldDB" id="A0A5C5UAP2"/>
<dbReference type="NCBIfam" id="TIGR01764">
    <property type="entry name" value="excise"/>
    <property type="match status" value="1"/>
</dbReference>
<name>A0A5C5UAP2_9CORY</name>
<dbReference type="SUPFAM" id="SSF46955">
    <property type="entry name" value="Putative DNA-binding domain"/>
    <property type="match status" value="1"/>
</dbReference>